<feature type="transmembrane region" description="Helical" evidence="12">
    <location>
        <begin position="95"/>
        <end position="113"/>
    </location>
</feature>
<feature type="transmembrane region" description="Helical" evidence="12">
    <location>
        <begin position="234"/>
        <end position="260"/>
    </location>
</feature>
<proteinExistence type="inferred from homology"/>
<reference evidence="14 15" key="1">
    <citation type="journal article" date="2016" name="Int. J. Syst. Evol. Microbiol.">
        <title>Paraphotobacterium marinum gen. nov., sp. nov., a member of the family Vibrionaceae, isolated from surface seawater.</title>
        <authorList>
            <person name="Huang Z."/>
            <person name="Dong C."/>
            <person name="Shao Z."/>
        </authorList>
    </citation>
    <scope>NUCLEOTIDE SEQUENCE [LARGE SCALE GENOMIC DNA]</scope>
    <source>
        <strain evidence="14 15">NSCS20N07D</strain>
    </source>
</reference>
<evidence type="ECO:0000256" key="6">
    <source>
        <dbReference type="ARBA" id="ARBA00022692"/>
    </source>
</evidence>
<organism evidence="14 15">
    <name type="scientific">Paraphotobacterium marinum</name>
    <dbReference type="NCBI Taxonomy" id="1755811"/>
    <lineage>
        <taxon>Bacteria</taxon>
        <taxon>Pseudomonadati</taxon>
        <taxon>Pseudomonadota</taxon>
        <taxon>Gammaproteobacteria</taxon>
        <taxon>Vibrionales</taxon>
        <taxon>Vibrionaceae</taxon>
        <taxon>Paraphotobacterium</taxon>
    </lineage>
</organism>
<dbReference type="OrthoDB" id="9789241at2"/>
<keyword evidence="15" id="KW-1185">Reference proteome</keyword>
<comment type="function">
    <text evidence="12 13">Key component of the proton channel; it plays a direct role in the translocation of protons across the membrane.</text>
</comment>
<keyword evidence="14" id="KW-0378">Hydrolase</keyword>
<keyword evidence="8 12" id="KW-1133">Transmembrane helix</keyword>
<evidence type="ECO:0000256" key="3">
    <source>
        <dbReference type="ARBA" id="ARBA00022448"/>
    </source>
</evidence>
<dbReference type="GO" id="GO:0042777">
    <property type="term" value="P:proton motive force-driven plasma membrane ATP synthesis"/>
    <property type="evidence" value="ECO:0007669"/>
    <property type="project" value="TreeGrafter"/>
</dbReference>
<dbReference type="CDD" id="cd00310">
    <property type="entry name" value="ATP-synt_Fo_a_6"/>
    <property type="match status" value="1"/>
</dbReference>
<dbReference type="KEGG" id="pmai:CF386_03295"/>
<evidence type="ECO:0000256" key="8">
    <source>
        <dbReference type="ARBA" id="ARBA00022989"/>
    </source>
</evidence>
<keyword evidence="6 12" id="KW-0812">Transmembrane</keyword>
<dbReference type="GO" id="GO:0045259">
    <property type="term" value="C:proton-transporting ATP synthase complex"/>
    <property type="evidence" value="ECO:0007669"/>
    <property type="project" value="UniProtKB-KW"/>
</dbReference>
<dbReference type="EMBL" id="CP022355">
    <property type="protein sequence ID" value="ASK78130.1"/>
    <property type="molecule type" value="Genomic_DNA"/>
</dbReference>
<dbReference type="Gene3D" id="1.20.120.220">
    <property type="entry name" value="ATP synthase, F0 complex, subunit A"/>
    <property type="match status" value="1"/>
</dbReference>
<dbReference type="HAMAP" id="MF_01393">
    <property type="entry name" value="ATP_synth_a_bact"/>
    <property type="match status" value="1"/>
</dbReference>
<sequence length="266" mass="29850">MAEVINGQPLTPTEYINHHLTSNKFPHESLNSFLQVNVDILFFSTVLGLLFIVLFYVASRKASSGVPGKFQCAVEILFDFINTNVKDIFHGKSRLIAPLAMTIFVWIFLMNLMDLIPVDLLPHLANVLFGISYLRVVPTADINVPLALALGVFILIIFYSIKIKGLGGYLKELAFHPFNHKALIPVNLIFGLIELIAKPISLSMRLFGNMFAGEVVFILIAGLIPYYLQFMGSLPWALFHILVITIQAFVFMMLTVVYLAQAHEKH</sequence>
<evidence type="ECO:0000256" key="2">
    <source>
        <dbReference type="ARBA" id="ARBA00006810"/>
    </source>
</evidence>
<dbReference type="Proteomes" id="UP000242175">
    <property type="component" value="Chromosome large"/>
</dbReference>
<keyword evidence="4 12" id="KW-1003">Cell membrane</keyword>
<dbReference type="Pfam" id="PF00119">
    <property type="entry name" value="ATP-synt_A"/>
    <property type="match status" value="1"/>
</dbReference>
<comment type="similarity">
    <text evidence="2 12 13">Belongs to the ATPase A chain family.</text>
</comment>
<evidence type="ECO:0000256" key="12">
    <source>
        <dbReference type="HAMAP-Rule" id="MF_01393"/>
    </source>
</evidence>
<gene>
    <name evidence="12" type="primary">atpB</name>
    <name evidence="14" type="ORF">CF386_03295</name>
</gene>
<dbReference type="AlphaFoldDB" id="A0A220VCV5"/>
<evidence type="ECO:0000313" key="15">
    <source>
        <dbReference type="Proteomes" id="UP000242175"/>
    </source>
</evidence>
<keyword evidence="10 12" id="KW-0472">Membrane</keyword>
<dbReference type="PRINTS" id="PR00123">
    <property type="entry name" value="ATPASEA"/>
</dbReference>
<dbReference type="GO" id="GO:0046933">
    <property type="term" value="F:proton-transporting ATP synthase activity, rotational mechanism"/>
    <property type="evidence" value="ECO:0007669"/>
    <property type="project" value="UniProtKB-UniRule"/>
</dbReference>
<keyword evidence="5 12" id="KW-0138">CF(0)</keyword>
<evidence type="ECO:0000256" key="4">
    <source>
        <dbReference type="ARBA" id="ARBA00022475"/>
    </source>
</evidence>
<dbReference type="GO" id="GO:0016787">
    <property type="term" value="F:hydrolase activity"/>
    <property type="evidence" value="ECO:0007669"/>
    <property type="project" value="UniProtKB-KW"/>
</dbReference>
<comment type="subcellular location">
    <subcellularLocation>
        <location evidence="12 13">Cell membrane</location>
        <topology evidence="12 13">Multi-pass membrane protein</topology>
    </subcellularLocation>
    <subcellularLocation>
        <location evidence="1">Membrane</location>
        <topology evidence="1">Multi-pass membrane protein</topology>
    </subcellularLocation>
</comment>
<dbReference type="NCBIfam" id="TIGR01131">
    <property type="entry name" value="ATP_synt_6_or_A"/>
    <property type="match status" value="1"/>
</dbReference>
<feature type="transmembrane region" description="Helical" evidence="12">
    <location>
        <begin position="142"/>
        <end position="161"/>
    </location>
</feature>
<evidence type="ECO:0000256" key="1">
    <source>
        <dbReference type="ARBA" id="ARBA00004141"/>
    </source>
</evidence>
<feature type="transmembrane region" description="Helical" evidence="12">
    <location>
        <begin position="40"/>
        <end position="59"/>
    </location>
</feature>
<evidence type="ECO:0000256" key="11">
    <source>
        <dbReference type="ARBA" id="ARBA00023310"/>
    </source>
</evidence>
<protein>
    <recommendedName>
        <fullName evidence="12 13">ATP synthase subunit a</fullName>
    </recommendedName>
    <alternativeName>
        <fullName evidence="12">ATP synthase F0 sector subunit a</fullName>
    </alternativeName>
    <alternativeName>
        <fullName evidence="12">F-ATPase subunit 6</fullName>
    </alternativeName>
</protein>
<dbReference type="FunFam" id="1.20.120.220:FF:000002">
    <property type="entry name" value="ATP synthase subunit a"/>
    <property type="match status" value="1"/>
</dbReference>
<dbReference type="SUPFAM" id="SSF81336">
    <property type="entry name" value="F1F0 ATP synthase subunit A"/>
    <property type="match status" value="1"/>
</dbReference>
<evidence type="ECO:0000313" key="14">
    <source>
        <dbReference type="EMBL" id="ASK78130.1"/>
    </source>
</evidence>
<dbReference type="InterPro" id="IPR035908">
    <property type="entry name" value="F0_ATP_A_sf"/>
</dbReference>
<dbReference type="NCBIfam" id="NF004477">
    <property type="entry name" value="PRK05815.1-1"/>
    <property type="match status" value="1"/>
</dbReference>
<dbReference type="RefSeq" id="WP_089073039.1">
    <property type="nucleotide sequence ID" value="NZ_CBCSAM010000012.1"/>
</dbReference>
<dbReference type="InterPro" id="IPR023011">
    <property type="entry name" value="ATP_synth_F0_asu_AS"/>
</dbReference>
<dbReference type="PROSITE" id="PS00449">
    <property type="entry name" value="ATPASE_A"/>
    <property type="match status" value="1"/>
</dbReference>
<feature type="transmembrane region" description="Helical" evidence="12">
    <location>
        <begin position="206"/>
        <end position="228"/>
    </location>
</feature>
<keyword evidence="3 12" id="KW-0813">Transport</keyword>
<evidence type="ECO:0000256" key="7">
    <source>
        <dbReference type="ARBA" id="ARBA00022781"/>
    </source>
</evidence>
<evidence type="ECO:0000256" key="10">
    <source>
        <dbReference type="ARBA" id="ARBA00023136"/>
    </source>
</evidence>
<dbReference type="PANTHER" id="PTHR42823">
    <property type="entry name" value="ATP SYNTHASE SUBUNIT A, CHLOROPLASTIC"/>
    <property type="match status" value="1"/>
</dbReference>
<evidence type="ECO:0000256" key="9">
    <source>
        <dbReference type="ARBA" id="ARBA00023065"/>
    </source>
</evidence>
<dbReference type="GO" id="GO:0005886">
    <property type="term" value="C:plasma membrane"/>
    <property type="evidence" value="ECO:0007669"/>
    <property type="project" value="UniProtKB-SubCell"/>
</dbReference>
<accession>A0A220VCV5</accession>
<keyword evidence="11 12" id="KW-0066">ATP synthesis</keyword>
<evidence type="ECO:0000256" key="5">
    <source>
        <dbReference type="ARBA" id="ARBA00022547"/>
    </source>
</evidence>
<dbReference type="InterPro" id="IPR045082">
    <property type="entry name" value="ATP_syn_F0_a_bact/chloroplast"/>
</dbReference>
<dbReference type="PANTHER" id="PTHR42823:SF3">
    <property type="entry name" value="ATP SYNTHASE SUBUNIT A, CHLOROPLASTIC"/>
    <property type="match status" value="1"/>
</dbReference>
<keyword evidence="9 12" id="KW-0406">Ion transport</keyword>
<dbReference type="InterPro" id="IPR000568">
    <property type="entry name" value="ATP_synth_F0_asu"/>
</dbReference>
<name>A0A220VCV5_9GAMM</name>
<keyword evidence="7 12" id="KW-0375">Hydrogen ion transport</keyword>
<evidence type="ECO:0000256" key="13">
    <source>
        <dbReference type="RuleBase" id="RU000483"/>
    </source>
</evidence>